<sequence>MSTTKSLRTSPTVHKCPLCDKFNLTSGVEGKEAIEDHILGHLEEISLFSLPIDESRLNEDSNDESQSTAPSLDERHCTRPHSRRSSTRQPFIVQDFGEKLFLQVHGGYSGEKPDVALPTSDNPSLTIRLSSLRCPQKPQGKQKQFFPWGSVENLITPDEVASVLQGRPCHLSQDQAEKYAKKVCQPQFSNSGYRRIFAILVMIRRAEDIVYFVDNNIYDSYLPLEAIPTGHGQIEMRLKVCEEEKLSWLSHWDDDLGHENFETNQWTMLVPYFAKEKDHAARLYQLSRKSILPWLSEDYEHENGDNWVSKVEIHPHHHNFNKLDNCLVHGNFFAIKHLKAKQNDGSVGDLNGVARPADDANTDQPRINFPSGSTYTDDIKREFEHEIDILNRLSRRPHPHLITLLAAYQLGDECFMIFPWAECDLKVMWQSRRPIPDPPLEKRSLKWVLDQCLGLAQGLNNIHQSRPSPTLSEEMLGRVFGRHGDIKPENILLFCNDSDPNDRGKLVITDFGLTRFHGNNTKTYLRDNKPPATPTYRPPECDITTSPISQSFDIWSFGCVLLEFVAWYLGGWALIESFVKKRKLLNPLMNNWHTDQFFEILQENPQSESPQTVVGRVKQEVFEFVNELHSHPACSDIIHILLEFIMKKMVIIELKVTNQNRGPSGLGTQHDLRGQKHPDSNVFLTRAPCNEVVDELQRLSQELIESPDMLKATPWDPKQVKVPVSTPVEIQDYPVGGRYADLPVNHGRAIKAADVMHRMSQQRKRTHP</sequence>
<evidence type="ECO:0000313" key="4">
    <source>
        <dbReference type="Proteomes" id="UP001302321"/>
    </source>
</evidence>
<proteinExistence type="predicted"/>
<dbReference type="SMART" id="SM00220">
    <property type="entry name" value="S_TKc"/>
    <property type="match status" value="1"/>
</dbReference>
<dbReference type="GO" id="GO:0005524">
    <property type="term" value="F:ATP binding"/>
    <property type="evidence" value="ECO:0007669"/>
    <property type="project" value="InterPro"/>
</dbReference>
<dbReference type="PANTHER" id="PTHR24359">
    <property type="entry name" value="SERINE/THREONINE-PROTEIN KINASE SBK1"/>
    <property type="match status" value="1"/>
</dbReference>
<keyword evidence="4" id="KW-1185">Reference proteome</keyword>
<feature type="region of interest" description="Disordered" evidence="1">
    <location>
        <begin position="57"/>
        <end position="89"/>
    </location>
</feature>
<protein>
    <recommendedName>
        <fullName evidence="2">Protein kinase domain-containing protein</fullName>
    </recommendedName>
</protein>
<dbReference type="AlphaFoldDB" id="A0AAN7A2Q9"/>
<name>A0AAN7A2Q9_9PEZI</name>
<dbReference type="InterPro" id="IPR000719">
    <property type="entry name" value="Prot_kinase_dom"/>
</dbReference>
<dbReference type="SUPFAM" id="SSF56112">
    <property type="entry name" value="Protein kinase-like (PK-like)"/>
    <property type="match status" value="1"/>
</dbReference>
<dbReference type="Gene3D" id="1.10.510.10">
    <property type="entry name" value="Transferase(Phosphotransferase) domain 1"/>
    <property type="match status" value="1"/>
</dbReference>
<gene>
    <name evidence="3" type="ORF">QBC36DRAFT_195157</name>
</gene>
<evidence type="ECO:0000313" key="3">
    <source>
        <dbReference type="EMBL" id="KAK4173226.1"/>
    </source>
</evidence>
<dbReference type="PROSITE" id="PS50011">
    <property type="entry name" value="PROTEIN_KINASE_DOM"/>
    <property type="match status" value="1"/>
</dbReference>
<evidence type="ECO:0000256" key="1">
    <source>
        <dbReference type="SAM" id="MobiDB-lite"/>
    </source>
</evidence>
<dbReference type="CDD" id="cd00180">
    <property type="entry name" value="PKc"/>
    <property type="match status" value="1"/>
</dbReference>
<dbReference type="GO" id="GO:0004674">
    <property type="term" value="F:protein serine/threonine kinase activity"/>
    <property type="evidence" value="ECO:0007669"/>
    <property type="project" value="TreeGrafter"/>
</dbReference>
<reference evidence="3" key="2">
    <citation type="submission" date="2023-05" db="EMBL/GenBank/DDBJ databases">
        <authorList>
            <consortium name="Lawrence Berkeley National Laboratory"/>
            <person name="Steindorff A."/>
            <person name="Hensen N."/>
            <person name="Bonometti L."/>
            <person name="Westerberg I."/>
            <person name="Brannstrom I.O."/>
            <person name="Guillou S."/>
            <person name="Cros-Aarteil S."/>
            <person name="Calhoun S."/>
            <person name="Haridas S."/>
            <person name="Kuo A."/>
            <person name="Mondo S."/>
            <person name="Pangilinan J."/>
            <person name="Riley R."/>
            <person name="Labutti K."/>
            <person name="Andreopoulos B."/>
            <person name="Lipzen A."/>
            <person name="Chen C."/>
            <person name="Yanf M."/>
            <person name="Daum C."/>
            <person name="Ng V."/>
            <person name="Clum A."/>
            <person name="Ohm R."/>
            <person name="Martin F."/>
            <person name="Silar P."/>
            <person name="Natvig D."/>
            <person name="Lalanne C."/>
            <person name="Gautier V."/>
            <person name="Ament-Velasquez S.L."/>
            <person name="Kruys A."/>
            <person name="Hutchinson M.I."/>
            <person name="Powell A.J."/>
            <person name="Barry K."/>
            <person name="Miller A.N."/>
            <person name="Grigoriev I.V."/>
            <person name="Debuchy R."/>
            <person name="Gladieux P."/>
            <person name="Thoren M.H."/>
            <person name="Johannesson H."/>
        </authorList>
    </citation>
    <scope>NUCLEOTIDE SEQUENCE</scope>
    <source>
        <strain evidence="3">CBS 892.96</strain>
    </source>
</reference>
<evidence type="ECO:0000259" key="2">
    <source>
        <dbReference type="PROSITE" id="PS50011"/>
    </source>
</evidence>
<dbReference type="Proteomes" id="UP001302321">
    <property type="component" value="Unassembled WGS sequence"/>
</dbReference>
<comment type="caution">
    <text evidence="3">The sequence shown here is derived from an EMBL/GenBank/DDBJ whole genome shotgun (WGS) entry which is preliminary data.</text>
</comment>
<dbReference type="InterPro" id="IPR011009">
    <property type="entry name" value="Kinase-like_dom_sf"/>
</dbReference>
<feature type="domain" description="Protein kinase" evidence="2">
    <location>
        <begin position="297"/>
        <end position="650"/>
    </location>
</feature>
<dbReference type="EMBL" id="MU866359">
    <property type="protein sequence ID" value="KAK4173226.1"/>
    <property type="molecule type" value="Genomic_DNA"/>
</dbReference>
<dbReference type="PANTHER" id="PTHR24359:SF37">
    <property type="entry name" value="PROTEIN KINASE DOMAIN-CONTAINING PROTEIN"/>
    <property type="match status" value="1"/>
</dbReference>
<accession>A0AAN7A2Q9</accession>
<reference evidence="3" key="1">
    <citation type="journal article" date="2023" name="Mol. Phylogenet. Evol.">
        <title>Genome-scale phylogeny and comparative genomics of the fungal order Sordariales.</title>
        <authorList>
            <person name="Hensen N."/>
            <person name="Bonometti L."/>
            <person name="Westerberg I."/>
            <person name="Brannstrom I.O."/>
            <person name="Guillou S."/>
            <person name="Cros-Aarteil S."/>
            <person name="Calhoun S."/>
            <person name="Haridas S."/>
            <person name="Kuo A."/>
            <person name="Mondo S."/>
            <person name="Pangilinan J."/>
            <person name="Riley R."/>
            <person name="LaButti K."/>
            <person name="Andreopoulos B."/>
            <person name="Lipzen A."/>
            <person name="Chen C."/>
            <person name="Yan M."/>
            <person name="Daum C."/>
            <person name="Ng V."/>
            <person name="Clum A."/>
            <person name="Steindorff A."/>
            <person name="Ohm R.A."/>
            <person name="Martin F."/>
            <person name="Silar P."/>
            <person name="Natvig D.O."/>
            <person name="Lalanne C."/>
            <person name="Gautier V."/>
            <person name="Ament-Velasquez S.L."/>
            <person name="Kruys A."/>
            <person name="Hutchinson M.I."/>
            <person name="Powell A.J."/>
            <person name="Barry K."/>
            <person name="Miller A.N."/>
            <person name="Grigoriev I.V."/>
            <person name="Debuchy R."/>
            <person name="Gladieux P."/>
            <person name="Hiltunen Thoren M."/>
            <person name="Johannesson H."/>
        </authorList>
    </citation>
    <scope>NUCLEOTIDE SEQUENCE</scope>
    <source>
        <strain evidence="3">CBS 892.96</strain>
    </source>
</reference>
<organism evidence="3 4">
    <name type="scientific">Triangularia setosa</name>
    <dbReference type="NCBI Taxonomy" id="2587417"/>
    <lineage>
        <taxon>Eukaryota</taxon>
        <taxon>Fungi</taxon>
        <taxon>Dikarya</taxon>
        <taxon>Ascomycota</taxon>
        <taxon>Pezizomycotina</taxon>
        <taxon>Sordariomycetes</taxon>
        <taxon>Sordariomycetidae</taxon>
        <taxon>Sordariales</taxon>
        <taxon>Podosporaceae</taxon>
        <taxon>Triangularia</taxon>
    </lineage>
</organism>
<dbReference type="Pfam" id="PF00069">
    <property type="entry name" value="Pkinase"/>
    <property type="match status" value="1"/>
</dbReference>